<evidence type="ECO:0000259" key="1">
    <source>
        <dbReference type="Pfam" id="PF01022"/>
    </source>
</evidence>
<sequence>MKSHPPDWSPVEDDILRKNYQTEKSVAHLVDLLPGRSESGINQRSARLGIKRRADVRSAILASLAQRGEATSYDVASDVGLDVSTIRHYLRDLKNAKLVHKSDKVIKPNAVFRCQVVLWAAGDGKDAVAPKEWHRAGLKVVDIPPRDEITAALFGTAPSMSAPAVTGRLIVQEMQ</sequence>
<dbReference type="Proteomes" id="UP001059745">
    <property type="component" value="Chromosome 1"/>
</dbReference>
<dbReference type="InterPro" id="IPR001845">
    <property type="entry name" value="HTH_ArsR_DNA-bd_dom"/>
</dbReference>
<dbReference type="Pfam" id="PF01022">
    <property type="entry name" value="HTH_5"/>
    <property type="match status" value="1"/>
</dbReference>
<dbReference type="GO" id="GO:0003700">
    <property type="term" value="F:DNA-binding transcription factor activity"/>
    <property type="evidence" value="ECO:0007669"/>
    <property type="project" value="InterPro"/>
</dbReference>
<evidence type="ECO:0000313" key="3">
    <source>
        <dbReference type="Proteomes" id="UP001059745"/>
    </source>
</evidence>
<dbReference type="InterPro" id="IPR036388">
    <property type="entry name" value="WH-like_DNA-bd_sf"/>
</dbReference>
<dbReference type="InterPro" id="IPR036390">
    <property type="entry name" value="WH_DNA-bd_sf"/>
</dbReference>
<evidence type="ECO:0000313" key="2">
    <source>
        <dbReference type="EMBL" id="UWX68837.1"/>
    </source>
</evidence>
<dbReference type="EMBL" id="CP104214">
    <property type="protein sequence ID" value="UWX68837.1"/>
    <property type="molecule type" value="Genomic_DNA"/>
</dbReference>
<dbReference type="AlphaFoldDB" id="A0AB38TKT2"/>
<dbReference type="RefSeq" id="WP_260531198.1">
    <property type="nucleotide sequence ID" value="NZ_CP104214.1"/>
</dbReference>
<protein>
    <submittedName>
        <fullName evidence="2">Transcriptional regulator</fullName>
    </submittedName>
</protein>
<organism evidence="2 3">
    <name type="scientific">Burkholderia gladioli</name>
    <name type="common">Pseudomonas marginata</name>
    <name type="synonym">Phytomonas marginata</name>
    <dbReference type="NCBI Taxonomy" id="28095"/>
    <lineage>
        <taxon>Bacteria</taxon>
        <taxon>Pseudomonadati</taxon>
        <taxon>Pseudomonadota</taxon>
        <taxon>Betaproteobacteria</taxon>
        <taxon>Burkholderiales</taxon>
        <taxon>Burkholderiaceae</taxon>
        <taxon>Burkholderia</taxon>
    </lineage>
</organism>
<accession>A0AB38TKT2</accession>
<dbReference type="SUPFAM" id="SSF46785">
    <property type="entry name" value="Winged helix' DNA-binding domain"/>
    <property type="match status" value="1"/>
</dbReference>
<gene>
    <name evidence="2" type="ORF">NYZ96_11370</name>
</gene>
<reference evidence="2" key="1">
    <citation type="submission" date="2022-09" db="EMBL/GenBank/DDBJ databases">
        <title>Genomic of Burkholderia gladioli.</title>
        <authorList>
            <person name="Wu H."/>
        </authorList>
    </citation>
    <scope>NUCLEOTIDE SEQUENCE</scope>
    <source>
        <strain evidence="2">ZN-S4</strain>
    </source>
</reference>
<dbReference type="CDD" id="cd00090">
    <property type="entry name" value="HTH_ARSR"/>
    <property type="match status" value="1"/>
</dbReference>
<proteinExistence type="predicted"/>
<dbReference type="InterPro" id="IPR011991">
    <property type="entry name" value="ArsR-like_HTH"/>
</dbReference>
<dbReference type="Gene3D" id="1.10.10.10">
    <property type="entry name" value="Winged helix-like DNA-binding domain superfamily/Winged helix DNA-binding domain"/>
    <property type="match status" value="1"/>
</dbReference>
<name>A0AB38TKT2_BURGA</name>
<feature type="domain" description="HTH arsR-type" evidence="1">
    <location>
        <begin position="57"/>
        <end position="101"/>
    </location>
</feature>